<evidence type="ECO:0000256" key="2">
    <source>
        <dbReference type="SAM" id="Phobius"/>
    </source>
</evidence>
<accession>A0ABU5U616</accession>
<feature type="compositionally biased region" description="Low complexity" evidence="1">
    <location>
        <begin position="139"/>
        <end position="150"/>
    </location>
</feature>
<evidence type="ECO:0000313" key="4">
    <source>
        <dbReference type="Proteomes" id="UP001301728"/>
    </source>
</evidence>
<feature type="region of interest" description="Disordered" evidence="1">
    <location>
        <begin position="139"/>
        <end position="158"/>
    </location>
</feature>
<dbReference type="Proteomes" id="UP001301728">
    <property type="component" value="Unassembled WGS sequence"/>
</dbReference>
<gene>
    <name evidence="3" type="ORF">VB854_25570</name>
</gene>
<evidence type="ECO:0008006" key="5">
    <source>
        <dbReference type="Google" id="ProtNLM"/>
    </source>
</evidence>
<protein>
    <recommendedName>
        <fullName evidence="5">Carboxypeptidase regulatory-like domain-containing protein</fullName>
    </recommendedName>
</protein>
<evidence type="ECO:0000256" key="1">
    <source>
        <dbReference type="SAM" id="MobiDB-lite"/>
    </source>
</evidence>
<organism evidence="3 4">
    <name type="scientific">Limnoraphis robusta CCNP1315</name>
    <dbReference type="NCBI Taxonomy" id="3110306"/>
    <lineage>
        <taxon>Bacteria</taxon>
        <taxon>Bacillati</taxon>
        <taxon>Cyanobacteriota</taxon>
        <taxon>Cyanophyceae</taxon>
        <taxon>Oscillatoriophycideae</taxon>
        <taxon>Oscillatoriales</taxon>
        <taxon>Sirenicapillariaceae</taxon>
        <taxon>Limnoraphis</taxon>
    </lineage>
</organism>
<keyword evidence="2" id="KW-1133">Transmembrane helix</keyword>
<proteinExistence type="predicted"/>
<keyword evidence="4" id="KW-1185">Reference proteome</keyword>
<dbReference type="InterPro" id="IPR008969">
    <property type="entry name" value="CarboxyPept-like_regulatory"/>
</dbReference>
<keyword evidence="2" id="KW-0812">Transmembrane</keyword>
<name>A0ABU5U616_9CYAN</name>
<feature type="transmembrane region" description="Helical" evidence="2">
    <location>
        <begin position="12"/>
        <end position="32"/>
    </location>
</feature>
<reference evidence="3 4" key="1">
    <citation type="submission" date="2023-12" db="EMBL/GenBank/DDBJ databases">
        <title>Baltic Sea Cyanobacteria.</title>
        <authorList>
            <person name="Delbaje E."/>
            <person name="Fewer D.P."/>
            <person name="Shishido T.K."/>
        </authorList>
    </citation>
    <scope>NUCLEOTIDE SEQUENCE [LARGE SCALE GENOMIC DNA]</scope>
    <source>
        <strain evidence="3 4">CCNP 1315</strain>
    </source>
</reference>
<dbReference type="EMBL" id="JAYGHT010000161">
    <property type="protein sequence ID" value="MEA5522312.1"/>
    <property type="molecule type" value="Genomic_DNA"/>
</dbReference>
<sequence>MHRKDARVLGRIIPALTIALIALVQIGCSGSTRIKGRVITGPVGLAVIVDPTDERLANPGVPGVEVAMLRESASNSGSMLMNTTTDEEGNFSFSLARGQHPGGAVIIRTRGPGIYTARSRSYLPKGNQVLLCTVMPQPATATTPATGAVPDPNTRTER</sequence>
<dbReference type="SUPFAM" id="SSF49464">
    <property type="entry name" value="Carboxypeptidase regulatory domain-like"/>
    <property type="match status" value="1"/>
</dbReference>
<keyword evidence="2" id="KW-0472">Membrane</keyword>
<comment type="caution">
    <text evidence="3">The sequence shown here is derived from an EMBL/GenBank/DDBJ whole genome shotgun (WGS) entry which is preliminary data.</text>
</comment>
<dbReference type="RefSeq" id="WP_323307000.1">
    <property type="nucleotide sequence ID" value="NZ_JAYGHT010000161.1"/>
</dbReference>
<evidence type="ECO:0000313" key="3">
    <source>
        <dbReference type="EMBL" id="MEA5522312.1"/>
    </source>
</evidence>